<dbReference type="EMBL" id="FOXH01000004">
    <property type="protein sequence ID" value="SFP62221.1"/>
    <property type="molecule type" value="Genomic_DNA"/>
</dbReference>
<name>A0A1I5RVF4_9BACT</name>
<dbReference type="Proteomes" id="UP000199306">
    <property type="component" value="Unassembled WGS sequence"/>
</dbReference>
<reference evidence="1 2" key="1">
    <citation type="submission" date="2016-10" db="EMBL/GenBank/DDBJ databases">
        <authorList>
            <person name="de Groot N.N."/>
        </authorList>
    </citation>
    <scope>NUCLEOTIDE SEQUENCE [LARGE SCALE GENOMIC DNA]</scope>
    <source>
        <strain evidence="2">E92,LMG 26720,CCM 7988</strain>
    </source>
</reference>
<dbReference type="AlphaFoldDB" id="A0A1I5RVF4"/>
<gene>
    <name evidence="1" type="ORF">SAMN04515674_104254</name>
</gene>
<protein>
    <submittedName>
        <fullName evidence="1">Uncharacterized protein</fullName>
    </submittedName>
</protein>
<evidence type="ECO:0000313" key="2">
    <source>
        <dbReference type="Proteomes" id="UP000199306"/>
    </source>
</evidence>
<evidence type="ECO:0000313" key="1">
    <source>
        <dbReference type="EMBL" id="SFP62221.1"/>
    </source>
</evidence>
<organism evidence="1 2">
    <name type="scientific">Pseudarcicella hirudinis</name>
    <dbReference type="NCBI Taxonomy" id="1079859"/>
    <lineage>
        <taxon>Bacteria</taxon>
        <taxon>Pseudomonadati</taxon>
        <taxon>Bacteroidota</taxon>
        <taxon>Cytophagia</taxon>
        <taxon>Cytophagales</taxon>
        <taxon>Flectobacillaceae</taxon>
        <taxon>Pseudarcicella</taxon>
    </lineage>
</organism>
<dbReference type="STRING" id="1079859.SAMN04515674_104254"/>
<proteinExistence type="predicted"/>
<sequence length="111" mass="12711">MKMTQDDYLSEMLSLDCIISYANSRRQDVIETYKLQAEFKPRDFVVITPKCINNKKGHSVRLAMVAEVEIGSNGEHLYVLKRCQNGCVLSQRDYYSPNCDTLKLCRNPAGE</sequence>
<keyword evidence="2" id="KW-1185">Reference proteome</keyword>
<accession>A0A1I5RVF4</accession>